<gene>
    <name evidence="1" type="ORF">AUC68_12485</name>
</gene>
<dbReference type="AlphaFoldDB" id="A0A1E3W620"/>
<evidence type="ECO:0000313" key="2">
    <source>
        <dbReference type="Proteomes" id="UP000094501"/>
    </source>
</evidence>
<protein>
    <submittedName>
        <fullName evidence="1">Uncharacterized protein</fullName>
    </submittedName>
</protein>
<dbReference type="RefSeq" id="WP_069436017.1">
    <property type="nucleotide sequence ID" value="NZ_LPWG01000002.1"/>
</dbReference>
<keyword evidence="2" id="KW-1185">Reference proteome</keyword>
<dbReference type="STRING" id="1774968.AUC68_12485"/>
<organism evidence="1 2">
    <name type="scientific">Methyloceanibacter methanicus</name>
    <dbReference type="NCBI Taxonomy" id="1774968"/>
    <lineage>
        <taxon>Bacteria</taxon>
        <taxon>Pseudomonadati</taxon>
        <taxon>Pseudomonadota</taxon>
        <taxon>Alphaproteobacteria</taxon>
        <taxon>Hyphomicrobiales</taxon>
        <taxon>Hyphomicrobiaceae</taxon>
        <taxon>Methyloceanibacter</taxon>
    </lineage>
</organism>
<accession>A0A1E3W620</accession>
<sequence>MFRYTILGTVLMAGFVAAVWGDAGANPACRGKQEACAALTLSEDGCKLTNNADREMQVLVFLKSGGFSSYTIPPGQTRKAYAADGCLDPAKTLANYQVVLSLPPLGGGREKTGPNCTGDSCHTVTLTKKDGCYWLQSRAGEPVVVAVKIGGKSKSYGLEAAALTPSPGHDRYAGEHGKKYDPLMQADYGTFSVKIGGPKGCIADKNKIDTYAANAAEDGTAVAGIANLLSTSAAGAEEAAAPEKPKGKAKHSPMRPCSGNACDVLFAERGRLEQCKILNGGQRPIKVRVTQRSGGDWTFRSVAPGVETRMSTPLGCVAVDDIASFEANYVK</sequence>
<evidence type="ECO:0000313" key="1">
    <source>
        <dbReference type="EMBL" id="ODS01180.1"/>
    </source>
</evidence>
<reference evidence="1 2" key="1">
    <citation type="journal article" date="2016" name="Environ. Microbiol.">
        <title>New Methyloceanibacter diversity from North Sea sediments includes methanotroph containing solely the soluble methane monooxygenase.</title>
        <authorList>
            <person name="Vekeman B."/>
            <person name="Kerckhof F.M."/>
            <person name="Cremers G."/>
            <person name="de Vos P."/>
            <person name="Vandamme P."/>
            <person name="Boon N."/>
            <person name="Op den Camp H.J."/>
            <person name="Heylen K."/>
        </authorList>
    </citation>
    <scope>NUCLEOTIDE SEQUENCE [LARGE SCALE GENOMIC DNA]</scope>
    <source>
        <strain evidence="1 2">R-67174</strain>
    </source>
</reference>
<dbReference type="OrthoDB" id="9819424at2"/>
<dbReference type="EMBL" id="LPWG01000002">
    <property type="protein sequence ID" value="ODS01180.1"/>
    <property type="molecule type" value="Genomic_DNA"/>
</dbReference>
<proteinExistence type="predicted"/>
<dbReference type="Proteomes" id="UP000094501">
    <property type="component" value="Unassembled WGS sequence"/>
</dbReference>
<comment type="caution">
    <text evidence="1">The sequence shown here is derived from an EMBL/GenBank/DDBJ whole genome shotgun (WGS) entry which is preliminary data.</text>
</comment>
<name>A0A1E3W620_9HYPH</name>